<dbReference type="Proteomes" id="UP000230922">
    <property type="component" value="Unassembled WGS sequence"/>
</dbReference>
<dbReference type="GO" id="GO:0070681">
    <property type="term" value="P:glutaminyl-tRNAGln biosynthesis via transamidation"/>
    <property type="evidence" value="ECO:0007669"/>
    <property type="project" value="TreeGrafter"/>
</dbReference>
<dbReference type="Gene3D" id="1.10.150.380">
    <property type="entry name" value="GatB domain, N-terminal subdomain"/>
    <property type="match status" value="1"/>
</dbReference>
<dbReference type="InterPro" id="IPR006075">
    <property type="entry name" value="Asn/Gln-tRNA_Trfase_suB/E_cat"/>
</dbReference>
<dbReference type="GO" id="GO:0050567">
    <property type="term" value="F:glutaminyl-tRNA synthase (glutamine-hydrolyzing) activity"/>
    <property type="evidence" value="ECO:0007669"/>
    <property type="project" value="UniProtKB-UniRule"/>
</dbReference>
<dbReference type="GO" id="GO:0050566">
    <property type="term" value="F:asparaginyl-tRNA synthase (glutamine-hydrolyzing) activity"/>
    <property type="evidence" value="ECO:0007669"/>
    <property type="project" value="RHEA"/>
</dbReference>
<proteinExistence type="inferred from homology"/>
<dbReference type="InterPro" id="IPR023168">
    <property type="entry name" value="GatB_Yqey_C_2"/>
</dbReference>
<evidence type="ECO:0000313" key="13">
    <source>
        <dbReference type="Proteomes" id="UP000230922"/>
    </source>
</evidence>
<name>A0A2H0VEC9_9BACT</name>
<dbReference type="Pfam" id="PF02934">
    <property type="entry name" value="GatB_N"/>
    <property type="match status" value="1"/>
</dbReference>
<dbReference type="Gene3D" id="1.10.10.410">
    <property type="match status" value="1"/>
</dbReference>
<dbReference type="EC" id="6.3.5.-" evidence="10"/>
<keyword evidence="3 10" id="KW-0436">Ligase</keyword>
<dbReference type="InterPro" id="IPR042114">
    <property type="entry name" value="GatB_C_1"/>
</dbReference>
<feature type="domain" description="Asn/Gln amidotransferase" evidence="11">
    <location>
        <begin position="341"/>
        <end position="501"/>
    </location>
</feature>
<dbReference type="SUPFAM" id="SSF55931">
    <property type="entry name" value="Glutamine synthetase/guanido kinase"/>
    <property type="match status" value="1"/>
</dbReference>
<dbReference type="EMBL" id="PFAK01000001">
    <property type="protein sequence ID" value="PIR96640.1"/>
    <property type="molecule type" value="Genomic_DNA"/>
</dbReference>
<dbReference type="NCBIfam" id="NF004012">
    <property type="entry name" value="PRK05477.1-2"/>
    <property type="match status" value="1"/>
</dbReference>
<evidence type="ECO:0000256" key="10">
    <source>
        <dbReference type="HAMAP-Rule" id="MF_00121"/>
    </source>
</evidence>
<gene>
    <name evidence="10" type="primary">gatB</name>
    <name evidence="12" type="ORF">COT92_00085</name>
</gene>
<dbReference type="FunFam" id="1.10.10.410:FF:000001">
    <property type="entry name" value="Aspartyl/glutamyl-tRNA(Asn/Gln) amidotransferase subunit B"/>
    <property type="match status" value="1"/>
</dbReference>
<comment type="subunit">
    <text evidence="2 10">Heterotrimer of A, B and C subunits.</text>
</comment>
<reference evidence="13" key="1">
    <citation type="submission" date="2017-09" db="EMBL/GenBank/DDBJ databases">
        <title>Depth-based differentiation of microbial function through sediment-hosted aquifers and enrichment of novel symbionts in the deep terrestrial subsurface.</title>
        <authorList>
            <person name="Probst A.J."/>
            <person name="Ladd B."/>
            <person name="Jarett J.K."/>
            <person name="Geller-Mcgrath D.E."/>
            <person name="Sieber C.M.K."/>
            <person name="Emerson J.B."/>
            <person name="Anantharaman K."/>
            <person name="Thomas B.C."/>
            <person name="Malmstrom R."/>
            <person name="Stieglmeier M."/>
            <person name="Klingl A."/>
            <person name="Woyke T."/>
            <person name="Ryan C.M."/>
            <person name="Banfield J.F."/>
        </authorList>
    </citation>
    <scope>NUCLEOTIDE SEQUENCE [LARGE SCALE GENOMIC DNA]</scope>
</reference>
<comment type="similarity">
    <text evidence="1 10">Belongs to the GatB/GatE family. GatB subfamily.</text>
</comment>
<evidence type="ECO:0000256" key="4">
    <source>
        <dbReference type="ARBA" id="ARBA00022741"/>
    </source>
</evidence>
<dbReference type="SMART" id="SM00845">
    <property type="entry name" value="GatB_Yqey"/>
    <property type="match status" value="1"/>
</dbReference>
<evidence type="ECO:0000313" key="12">
    <source>
        <dbReference type="EMBL" id="PIR96640.1"/>
    </source>
</evidence>
<keyword evidence="6 10" id="KW-0648">Protein biosynthesis</keyword>
<dbReference type="HAMAP" id="MF_00121">
    <property type="entry name" value="GatB"/>
    <property type="match status" value="1"/>
</dbReference>
<dbReference type="PROSITE" id="PS01234">
    <property type="entry name" value="GATB"/>
    <property type="match status" value="1"/>
</dbReference>
<protein>
    <recommendedName>
        <fullName evidence="10">Aspartyl/glutamyl-tRNA(Asn/Gln) amidotransferase subunit B</fullName>
        <shortName evidence="10">Asp/Glu-ADT subunit B</shortName>
        <ecNumber evidence="10">6.3.5.-</ecNumber>
    </recommendedName>
</protein>
<dbReference type="NCBIfam" id="NF004014">
    <property type="entry name" value="PRK05477.1-4"/>
    <property type="match status" value="1"/>
</dbReference>
<dbReference type="InterPro" id="IPR003789">
    <property type="entry name" value="Asn/Gln_tRNA_amidoTrase-B-like"/>
</dbReference>
<comment type="function">
    <text evidence="7 10">Allows the formation of correctly charged Asn-tRNA(Asn) or Gln-tRNA(Gln) through the transamidation of misacylated Asp-tRNA(Asn) or Glu-tRNA(Gln) in organisms which lack either or both of asparaginyl-tRNA or glutaminyl-tRNA synthetases. The reaction takes place in the presence of glutamine and ATP through an activated phospho-Asp-tRNA(Asn) or phospho-Glu-tRNA(Gln).</text>
</comment>
<dbReference type="PANTHER" id="PTHR11659:SF0">
    <property type="entry name" value="GLUTAMYL-TRNA(GLN) AMIDOTRANSFERASE SUBUNIT B, MITOCHONDRIAL"/>
    <property type="match status" value="1"/>
</dbReference>
<keyword evidence="5 10" id="KW-0067">ATP-binding</keyword>
<organism evidence="12 13">
    <name type="scientific">Candidatus Doudnabacteria bacterium CG10_big_fil_rev_8_21_14_0_10_42_18</name>
    <dbReference type="NCBI Taxonomy" id="1974552"/>
    <lineage>
        <taxon>Bacteria</taxon>
        <taxon>Candidatus Doudnaibacteriota</taxon>
    </lineage>
</organism>
<dbReference type="Pfam" id="PF02637">
    <property type="entry name" value="GatB_Yqey"/>
    <property type="match status" value="1"/>
</dbReference>
<dbReference type="PANTHER" id="PTHR11659">
    <property type="entry name" value="GLUTAMYL-TRNA GLN AMIDOTRANSFERASE SUBUNIT B MITOCHONDRIAL AND PROKARYOTIC PET112-RELATED"/>
    <property type="match status" value="1"/>
</dbReference>
<accession>A0A2H0VEC9</accession>
<sequence>MDNKYKAVIGFEIHVQLATKSKMFSPSANNPDETKPNTNIDEIITGQPGTLPVANKEAIRLAAMVGLALNCTIDEWSKFDRKHYFYPDLPKGYQISQYDKPISKNGWLNISLDGSHPDGSHQITRRKRIGITRAHLEEDAGKNIHPEGLSYSLVDYNRAGAALLEIVTEPEIESGEEARVLLTELRNIIRYLGASGCDMEKGTMRVEPNISVRKPGETTLPKYKVEVKNINSIKFTQAAIDYEIHRQIEILEAGGMPKQVTMGWDDKNNCTVEQRSKEEAQDYRYFPDPDLPVLQFTKEYLDDLRAKMPELPAQKRERFISEYNLPSADVENLINWKELSFYFEDVVSEIDEWIKQEEGLDRNQLIKQAVNWLLGEFSAALNAENKNPGGSPVDAENFAELMKMIRQGKVSGSAAKQVFKVMYEKGGDPSNILDDLGLQQVSDESAIVSVINKVIAANPKAVADYKAGQQKSFGFLVGQAMKELKGKGNPQVINKLLKEKLDN</sequence>
<evidence type="ECO:0000256" key="2">
    <source>
        <dbReference type="ARBA" id="ARBA00011123"/>
    </source>
</evidence>
<dbReference type="InterPro" id="IPR014746">
    <property type="entry name" value="Gln_synth/guanido_kin_cat_dom"/>
</dbReference>
<dbReference type="NCBIfam" id="TIGR00133">
    <property type="entry name" value="gatB"/>
    <property type="match status" value="1"/>
</dbReference>
<keyword evidence="4 10" id="KW-0547">Nucleotide-binding</keyword>
<dbReference type="InterPro" id="IPR018027">
    <property type="entry name" value="Asn/Gln_amidotransferase"/>
</dbReference>
<comment type="caution">
    <text evidence="12">The sequence shown here is derived from an EMBL/GenBank/DDBJ whole genome shotgun (WGS) entry which is preliminary data.</text>
</comment>
<keyword evidence="12" id="KW-0808">Transferase</keyword>
<evidence type="ECO:0000256" key="5">
    <source>
        <dbReference type="ARBA" id="ARBA00022840"/>
    </source>
</evidence>
<dbReference type="GO" id="GO:0016740">
    <property type="term" value="F:transferase activity"/>
    <property type="evidence" value="ECO:0007669"/>
    <property type="project" value="UniProtKB-KW"/>
</dbReference>
<evidence type="ECO:0000256" key="3">
    <source>
        <dbReference type="ARBA" id="ARBA00022598"/>
    </source>
</evidence>
<dbReference type="AlphaFoldDB" id="A0A2H0VEC9"/>
<comment type="catalytic activity">
    <reaction evidence="8 10">
        <text>L-aspartyl-tRNA(Asn) + L-glutamine + ATP + H2O = L-asparaginyl-tRNA(Asn) + L-glutamate + ADP + phosphate + 2 H(+)</text>
        <dbReference type="Rhea" id="RHEA:14513"/>
        <dbReference type="Rhea" id="RHEA-COMP:9674"/>
        <dbReference type="Rhea" id="RHEA-COMP:9677"/>
        <dbReference type="ChEBI" id="CHEBI:15377"/>
        <dbReference type="ChEBI" id="CHEBI:15378"/>
        <dbReference type="ChEBI" id="CHEBI:29985"/>
        <dbReference type="ChEBI" id="CHEBI:30616"/>
        <dbReference type="ChEBI" id="CHEBI:43474"/>
        <dbReference type="ChEBI" id="CHEBI:58359"/>
        <dbReference type="ChEBI" id="CHEBI:78515"/>
        <dbReference type="ChEBI" id="CHEBI:78516"/>
        <dbReference type="ChEBI" id="CHEBI:456216"/>
    </reaction>
</comment>
<evidence type="ECO:0000256" key="8">
    <source>
        <dbReference type="ARBA" id="ARBA00047380"/>
    </source>
</evidence>
<evidence type="ECO:0000259" key="11">
    <source>
        <dbReference type="SMART" id="SM00845"/>
    </source>
</evidence>
<dbReference type="SUPFAM" id="SSF89095">
    <property type="entry name" value="GatB/YqeY motif"/>
    <property type="match status" value="1"/>
</dbReference>
<evidence type="ECO:0000256" key="9">
    <source>
        <dbReference type="ARBA" id="ARBA00047913"/>
    </source>
</evidence>
<evidence type="ECO:0000256" key="1">
    <source>
        <dbReference type="ARBA" id="ARBA00005306"/>
    </source>
</evidence>
<evidence type="ECO:0000256" key="6">
    <source>
        <dbReference type="ARBA" id="ARBA00022917"/>
    </source>
</evidence>
<evidence type="ECO:0000256" key="7">
    <source>
        <dbReference type="ARBA" id="ARBA00024799"/>
    </source>
</evidence>
<dbReference type="GO" id="GO:0005524">
    <property type="term" value="F:ATP binding"/>
    <property type="evidence" value="ECO:0007669"/>
    <property type="project" value="UniProtKB-KW"/>
</dbReference>
<dbReference type="GO" id="GO:0006412">
    <property type="term" value="P:translation"/>
    <property type="evidence" value="ECO:0007669"/>
    <property type="project" value="UniProtKB-UniRule"/>
</dbReference>
<dbReference type="InterPro" id="IPR017958">
    <property type="entry name" value="Gln-tRNA_amidoTrfase_suB_CS"/>
</dbReference>
<comment type="catalytic activity">
    <reaction evidence="9 10">
        <text>L-glutamyl-tRNA(Gln) + L-glutamine + ATP + H2O = L-glutaminyl-tRNA(Gln) + L-glutamate + ADP + phosphate + H(+)</text>
        <dbReference type="Rhea" id="RHEA:17521"/>
        <dbReference type="Rhea" id="RHEA-COMP:9681"/>
        <dbReference type="Rhea" id="RHEA-COMP:9684"/>
        <dbReference type="ChEBI" id="CHEBI:15377"/>
        <dbReference type="ChEBI" id="CHEBI:15378"/>
        <dbReference type="ChEBI" id="CHEBI:29985"/>
        <dbReference type="ChEBI" id="CHEBI:30616"/>
        <dbReference type="ChEBI" id="CHEBI:43474"/>
        <dbReference type="ChEBI" id="CHEBI:58359"/>
        <dbReference type="ChEBI" id="CHEBI:78520"/>
        <dbReference type="ChEBI" id="CHEBI:78521"/>
        <dbReference type="ChEBI" id="CHEBI:456216"/>
    </reaction>
</comment>
<dbReference type="InterPro" id="IPR004413">
    <property type="entry name" value="GatB"/>
</dbReference>
<dbReference type="InterPro" id="IPR017959">
    <property type="entry name" value="Asn/Gln-tRNA_amidoTrfase_suB/E"/>
</dbReference>